<dbReference type="CDD" id="cd06989">
    <property type="entry name" value="cupin_DRT102"/>
    <property type="match status" value="1"/>
</dbReference>
<dbReference type="Gene3D" id="2.60.120.10">
    <property type="entry name" value="Jelly Rolls"/>
    <property type="match status" value="1"/>
</dbReference>
<evidence type="ECO:0000313" key="2">
    <source>
        <dbReference type="EMBL" id="WOT03596.1"/>
    </source>
</evidence>
<dbReference type="Pfam" id="PF14499">
    <property type="entry name" value="DUF4437"/>
    <property type="match status" value="1"/>
</dbReference>
<reference evidence="2 3" key="1">
    <citation type="submission" date="2023-10" db="EMBL/GenBank/DDBJ databases">
        <title>Complete genome sequence of Shewanella sp. DAU334.</title>
        <authorList>
            <person name="Lee Y.-S."/>
            <person name="Jeong H.-R."/>
            <person name="Hwang E.-J."/>
            <person name="Choi Y.-L."/>
            <person name="Kim G.-D."/>
        </authorList>
    </citation>
    <scope>NUCLEOTIDE SEQUENCE [LARGE SCALE GENOMIC DNA]</scope>
    <source>
        <strain evidence="2 3">DAU334</strain>
    </source>
</reference>
<gene>
    <name evidence="2" type="ORF">RGE70_09490</name>
</gene>
<sequence length="272" mass="29967">MKHSTQVSLMLATALLATPTLASEPMSKVVASEDIQWGYLNPLRGELSPGAADLWGDRTTDSATGMLVRFKKGFESPPHIHNITYRGIVIDGLMHNDDPKAEKMWMPTGSYWTQPAGENHTTAANAETNLIYLEIDSGPYLVKPSNQSFDNGERPLNLHKDNIVWLENSELYNIDAQGVKAAHVWQSNAEMSGSMIKLPKGFKGTITTAASEFRAVIISGSVEYTSKDQAQHKTLQPGSYVESTGNFSHQLSNNSGSEVTMYIRTNTKYQVK</sequence>
<organism evidence="2 3">
    <name type="scientific">Shewanella youngdeokensis</name>
    <dbReference type="NCBI Taxonomy" id="2999068"/>
    <lineage>
        <taxon>Bacteria</taxon>
        <taxon>Pseudomonadati</taxon>
        <taxon>Pseudomonadota</taxon>
        <taxon>Gammaproteobacteria</taxon>
        <taxon>Alteromonadales</taxon>
        <taxon>Shewanellaceae</taxon>
        <taxon>Shewanella</taxon>
    </lineage>
</organism>
<feature type="signal peptide" evidence="1">
    <location>
        <begin position="1"/>
        <end position="22"/>
    </location>
</feature>
<name>A0ABZ0JVP3_9GAMM</name>
<dbReference type="InterPro" id="IPR014710">
    <property type="entry name" value="RmlC-like_jellyroll"/>
</dbReference>
<keyword evidence="3" id="KW-1185">Reference proteome</keyword>
<accession>A0ABZ0JVP3</accession>
<dbReference type="EMBL" id="CP136522">
    <property type="protein sequence ID" value="WOT03596.1"/>
    <property type="molecule type" value="Genomic_DNA"/>
</dbReference>
<dbReference type="RefSeq" id="WP_310471222.1">
    <property type="nucleotide sequence ID" value="NZ_CP136522.1"/>
</dbReference>
<dbReference type="SUPFAM" id="SSF51182">
    <property type="entry name" value="RmlC-like cupins"/>
    <property type="match status" value="1"/>
</dbReference>
<protein>
    <submittedName>
        <fullName evidence="2">DUF4437 domain-containing protein</fullName>
    </submittedName>
</protein>
<evidence type="ECO:0000313" key="3">
    <source>
        <dbReference type="Proteomes" id="UP001529491"/>
    </source>
</evidence>
<proteinExistence type="predicted"/>
<dbReference type="Proteomes" id="UP001529491">
    <property type="component" value="Chromosome"/>
</dbReference>
<feature type="chain" id="PRO_5045348381" evidence="1">
    <location>
        <begin position="23"/>
        <end position="272"/>
    </location>
</feature>
<dbReference type="InterPro" id="IPR011051">
    <property type="entry name" value="RmlC_Cupin_sf"/>
</dbReference>
<dbReference type="InterPro" id="IPR028013">
    <property type="entry name" value="DUF4437"/>
</dbReference>
<keyword evidence="1" id="KW-0732">Signal</keyword>
<evidence type="ECO:0000256" key="1">
    <source>
        <dbReference type="SAM" id="SignalP"/>
    </source>
</evidence>